<feature type="signal peptide" evidence="2">
    <location>
        <begin position="1"/>
        <end position="23"/>
    </location>
</feature>
<dbReference type="Proteomes" id="UP001565474">
    <property type="component" value="Unassembled WGS sequence"/>
</dbReference>
<keyword evidence="6" id="KW-1185">Reference proteome</keyword>
<accession>A0A1C3X8V4</accession>
<evidence type="ECO:0000313" key="6">
    <source>
        <dbReference type="Proteomes" id="UP001565474"/>
    </source>
</evidence>
<dbReference type="GO" id="GO:0020037">
    <property type="term" value="F:heme binding"/>
    <property type="evidence" value="ECO:0007669"/>
    <property type="project" value="InterPro"/>
</dbReference>
<proteinExistence type="predicted"/>
<evidence type="ECO:0000313" key="4">
    <source>
        <dbReference type="EMBL" id="SCB48693.1"/>
    </source>
</evidence>
<dbReference type="SUPFAM" id="SSF46626">
    <property type="entry name" value="Cytochrome c"/>
    <property type="match status" value="1"/>
</dbReference>
<evidence type="ECO:0000256" key="2">
    <source>
        <dbReference type="SAM" id="SignalP"/>
    </source>
</evidence>
<organism evidence="4 5">
    <name type="scientific">Bradyrhizobium yuanmingense</name>
    <dbReference type="NCBI Taxonomy" id="108015"/>
    <lineage>
        <taxon>Bacteria</taxon>
        <taxon>Pseudomonadati</taxon>
        <taxon>Pseudomonadota</taxon>
        <taxon>Alphaproteobacteria</taxon>
        <taxon>Hyphomicrobiales</taxon>
        <taxon>Nitrobacteraceae</taxon>
        <taxon>Bradyrhizobium</taxon>
    </lineage>
</organism>
<name>A0A1C3X8V4_9BRAD</name>
<feature type="region of interest" description="Disordered" evidence="1">
    <location>
        <begin position="148"/>
        <end position="174"/>
    </location>
</feature>
<reference evidence="4 5" key="1">
    <citation type="submission" date="2016-08" db="EMBL/GenBank/DDBJ databases">
        <authorList>
            <person name="Seilhamer J.J."/>
        </authorList>
    </citation>
    <scope>NUCLEOTIDE SEQUENCE [LARGE SCALE GENOMIC DNA]</scope>
    <source>
        <strain evidence="4 5">CCBAU 10071</strain>
    </source>
</reference>
<evidence type="ECO:0000313" key="3">
    <source>
        <dbReference type="EMBL" id="MEY9473465.1"/>
    </source>
</evidence>
<dbReference type="EMBL" id="JBGBZN010000002">
    <property type="protein sequence ID" value="MEY9473465.1"/>
    <property type="molecule type" value="Genomic_DNA"/>
</dbReference>
<dbReference type="Proteomes" id="UP000183174">
    <property type="component" value="Unassembled WGS sequence"/>
</dbReference>
<dbReference type="InterPro" id="IPR036909">
    <property type="entry name" value="Cyt_c-like_dom_sf"/>
</dbReference>
<evidence type="ECO:0000313" key="5">
    <source>
        <dbReference type="Proteomes" id="UP000183174"/>
    </source>
</evidence>
<reference evidence="3 6" key="2">
    <citation type="submission" date="2024-07" db="EMBL/GenBank/DDBJ databases">
        <title>Genomic Encyclopedia of Type Strains, Phase V (KMG-V): Genome sequencing to study the core and pangenomes of soil and plant-associated prokaryotes.</title>
        <authorList>
            <person name="Whitman W."/>
        </authorList>
    </citation>
    <scope>NUCLEOTIDE SEQUENCE [LARGE SCALE GENOMIC DNA]</scope>
    <source>
        <strain evidence="3 6">USDA 222</strain>
    </source>
</reference>
<dbReference type="EMBL" id="FMAE01000010">
    <property type="protein sequence ID" value="SCB48693.1"/>
    <property type="molecule type" value="Genomic_DNA"/>
</dbReference>
<evidence type="ECO:0000256" key="1">
    <source>
        <dbReference type="SAM" id="MobiDB-lite"/>
    </source>
</evidence>
<dbReference type="InterPro" id="IPR022411">
    <property type="entry name" value="C-typ_cyt_methanol_metab-rel"/>
</dbReference>
<dbReference type="Gene3D" id="1.10.760.10">
    <property type="entry name" value="Cytochrome c-like domain"/>
    <property type="match status" value="1"/>
</dbReference>
<dbReference type="AlphaFoldDB" id="A0A1C3X8V4"/>
<feature type="chain" id="PRO_5008686318" evidence="2">
    <location>
        <begin position="24"/>
        <end position="174"/>
    </location>
</feature>
<gene>
    <name evidence="3" type="ORF">ABH992_005864</name>
    <name evidence="4" type="ORF">GA0061099_1010184</name>
</gene>
<keyword evidence="2" id="KW-0732">Signal</keyword>
<protein>
    <submittedName>
        <fullName evidence="4">C-type cytochrome, methanol metabolism-related</fullName>
    </submittedName>
    <submittedName>
        <fullName evidence="3">Methanol metabolism-related c-type cytochrome</fullName>
    </submittedName>
</protein>
<dbReference type="GO" id="GO:0009055">
    <property type="term" value="F:electron transfer activity"/>
    <property type="evidence" value="ECO:0007669"/>
    <property type="project" value="InterPro"/>
</dbReference>
<dbReference type="NCBIfam" id="TIGR03874">
    <property type="entry name" value="4cys_cytochr"/>
    <property type="match status" value="1"/>
</dbReference>
<sequence>MRQICSVIAVMMIFVVSGGSAVAEGPGDPTAVKKEDDGKWLDKDGNPTYKISADGTVDWFTYSGYRRYHSDCHVCHGPDGMGSTYAPALRDSVKSMSYGDFLGVVASGRKNISAAQENVMPAFGDNPNVACYMDDLYVYLRARSTDALGRQRPAKKEEKTEAYTQAEDACMGKK</sequence>